<keyword evidence="10 12" id="KW-0804">Transcription</keyword>
<sequence length="535" mass="59526">MTLPERAMNSPVTDFGHAEDALRLALLESQLAALFEVSSVLSRSLNLRQTLREVLGVLHECGRMGHGLVCLLDEERGELLISAIHDKDAEPFEKISYQPGEGVIGRILSTNAPWILPRVADEPNFLDRLNLYDPNLPFIGVPIRCGDDGAIGVFAAQPPADESLLADRSRFLEMVANLIGQAVRLARTVEAEQQALREERDKLRREVKGAHGFDSIIGRANSMRLVFDQVRQVAKWNTTVLIRGESGTGKELIANAIHYNSPRARAAFIKLNCAALPDNLLESELFGHEKGAFTGAVSLRKGRFEQADGGTLFLDEIGEISPAFQAKLLRVLQEGEFERVGGGRTLKVDVRVIAATNRDLESGVRAGEFREDLYYRLNVMPIRMPALRERIEDVPDLARFLVDKVARLQGRELEITDSALRVLMRYDWPGNVRELENCMERAAVMSEQGIIDRDVINLTGIDVSAGGADFSQPSVVTATTSQIDLNDPDLDERERVIAALEEAGWVQAKAARLLNMTPRQIAYRIQTLNIRMRQF</sequence>
<dbReference type="InterPro" id="IPR025662">
    <property type="entry name" value="Sigma_54_int_dom_ATP-bd_1"/>
</dbReference>
<protein>
    <recommendedName>
        <fullName evidence="3 12">Nif-specific regulatory protein</fullName>
    </recommendedName>
</protein>
<dbReference type="InterPro" id="IPR025943">
    <property type="entry name" value="Sigma_54_int_dom_ATP-bd_2"/>
</dbReference>
<keyword evidence="4" id="KW-0547">Nucleotide-binding</keyword>
<keyword evidence="5" id="KW-0067">ATP-binding</keyword>
<dbReference type="STRING" id="765911.Thivi_3392"/>
<dbReference type="KEGG" id="tvi:Thivi_3392"/>
<dbReference type="PANTHER" id="PTHR32071">
    <property type="entry name" value="TRANSCRIPTIONAL REGULATORY PROTEIN"/>
    <property type="match status" value="1"/>
</dbReference>
<evidence type="ECO:0000256" key="7">
    <source>
        <dbReference type="ARBA" id="ARBA00023015"/>
    </source>
</evidence>
<feature type="domain" description="Sigma-54 factor interaction" evidence="13">
    <location>
        <begin position="216"/>
        <end position="444"/>
    </location>
</feature>
<comment type="subunit">
    <text evidence="2 12">Interacts with sigma-54.</text>
</comment>
<accession>I3YE44</accession>
<dbReference type="InterPro" id="IPR025944">
    <property type="entry name" value="Sigma_54_int_dom_CS"/>
</dbReference>
<evidence type="ECO:0000313" key="15">
    <source>
        <dbReference type="Proteomes" id="UP000006062"/>
    </source>
</evidence>
<dbReference type="Pfam" id="PF00158">
    <property type="entry name" value="Sigma54_activat"/>
    <property type="match status" value="1"/>
</dbReference>
<dbReference type="GO" id="GO:0005524">
    <property type="term" value="F:ATP binding"/>
    <property type="evidence" value="ECO:0007669"/>
    <property type="project" value="UniProtKB-KW"/>
</dbReference>
<comment type="function">
    <text evidence="1 12">Required for activation of most nif operons, which are directly involved in nitrogen fixation.</text>
</comment>
<dbReference type="GO" id="GO:0000160">
    <property type="term" value="P:phosphorelay signal transduction system"/>
    <property type="evidence" value="ECO:0007669"/>
    <property type="project" value="UniProtKB-UniRule"/>
</dbReference>
<dbReference type="SUPFAM" id="SSF52540">
    <property type="entry name" value="P-loop containing nucleoside triphosphate hydrolases"/>
    <property type="match status" value="1"/>
</dbReference>
<dbReference type="HOGENOM" id="CLU_000445_95_2_6"/>
<dbReference type="CDD" id="cd00009">
    <property type="entry name" value="AAA"/>
    <property type="match status" value="1"/>
</dbReference>
<evidence type="ECO:0000256" key="5">
    <source>
        <dbReference type="ARBA" id="ARBA00022840"/>
    </source>
</evidence>
<dbReference type="PANTHER" id="PTHR32071:SF117">
    <property type="entry name" value="PTS-DEPENDENT DIHYDROXYACETONE KINASE OPERON REGULATORY PROTEIN-RELATED"/>
    <property type="match status" value="1"/>
</dbReference>
<dbReference type="InterPro" id="IPR058031">
    <property type="entry name" value="AAA_lid_NorR"/>
</dbReference>
<dbReference type="Pfam" id="PF02954">
    <property type="entry name" value="HTH_8"/>
    <property type="match status" value="1"/>
</dbReference>
<dbReference type="InterPro" id="IPR003593">
    <property type="entry name" value="AAA+_ATPase"/>
</dbReference>
<dbReference type="InterPro" id="IPR002197">
    <property type="entry name" value="HTH_Fis"/>
</dbReference>
<dbReference type="InterPro" id="IPR027417">
    <property type="entry name" value="P-loop_NTPase"/>
</dbReference>
<keyword evidence="15" id="KW-1185">Reference proteome</keyword>
<dbReference type="PROSITE" id="PS00675">
    <property type="entry name" value="SIGMA54_INTERACT_1"/>
    <property type="match status" value="1"/>
</dbReference>
<dbReference type="SUPFAM" id="SSF55781">
    <property type="entry name" value="GAF domain-like"/>
    <property type="match status" value="1"/>
</dbReference>
<dbReference type="Gene3D" id="3.30.450.40">
    <property type="match status" value="1"/>
</dbReference>
<evidence type="ECO:0000256" key="10">
    <source>
        <dbReference type="ARBA" id="ARBA00023163"/>
    </source>
</evidence>
<dbReference type="PROSITE" id="PS00676">
    <property type="entry name" value="SIGMA54_INTERACT_2"/>
    <property type="match status" value="1"/>
</dbReference>
<evidence type="ECO:0000256" key="9">
    <source>
        <dbReference type="ARBA" id="ARBA00023159"/>
    </source>
</evidence>
<dbReference type="GO" id="GO:0009399">
    <property type="term" value="P:nitrogen fixation"/>
    <property type="evidence" value="ECO:0007669"/>
    <property type="project" value="UniProtKB-UniRule"/>
</dbReference>
<dbReference type="NCBIfam" id="TIGR01817">
    <property type="entry name" value="nifA"/>
    <property type="match status" value="1"/>
</dbReference>
<reference evidence="14 15" key="1">
    <citation type="submission" date="2012-06" db="EMBL/GenBank/DDBJ databases">
        <title>Complete sequence of Thiocystis violascens DSM 198.</title>
        <authorList>
            <consortium name="US DOE Joint Genome Institute"/>
            <person name="Lucas S."/>
            <person name="Han J."/>
            <person name="Lapidus A."/>
            <person name="Cheng J.-F."/>
            <person name="Goodwin L."/>
            <person name="Pitluck S."/>
            <person name="Peters L."/>
            <person name="Ovchinnikova G."/>
            <person name="Teshima H."/>
            <person name="Detter J.C."/>
            <person name="Han C."/>
            <person name="Tapia R."/>
            <person name="Land M."/>
            <person name="Hauser L."/>
            <person name="Kyrpides N."/>
            <person name="Ivanova N."/>
            <person name="Pagani I."/>
            <person name="Vogl K."/>
            <person name="Liu Z."/>
            <person name="Frigaard N.-U."/>
            <person name="Bryant D."/>
            <person name="Woyke T."/>
        </authorList>
    </citation>
    <scope>NUCLEOTIDE SEQUENCE [LARGE SCALE GENOMIC DNA]</scope>
    <source>
        <strain evidence="15">ATCC 17096 / DSM 198 / 6111</strain>
    </source>
</reference>
<evidence type="ECO:0000313" key="14">
    <source>
        <dbReference type="EMBL" id="AFL75262.1"/>
    </source>
</evidence>
<dbReference type="Gene3D" id="3.40.50.300">
    <property type="entry name" value="P-loop containing nucleotide triphosphate hydrolases"/>
    <property type="match status" value="1"/>
</dbReference>
<proteinExistence type="predicted"/>
<keyword evidence="11 12" id="KW-0535">Nitrogen fixation</keyword>
<dbReference type="InterPro" id="IPR010113">
    <property type="entry name" value="Nif-specific_regulatory_prot"/>
</dbReference>
<organism evidence="14 15">
    <name type="scientific">Thiocystis violascens (strain ATCC 17096 / DSM 198 / 6111)</name>
    <name type="common">Chromatium violascens</name>
    <dbReference type="NCBI Taxonomy" id="765911"/>
    <lineage>
        <taxon>Bacteria</taxon>
        <taxon>Pseudomonadati</taxon>
        <taxon>Pseudomonadota</taxon>
        <taxon>Gammaproteobacteria</taxon>
        <taxon>Chromatiales</taxon>
        <taxon>Chromatiaceae</taxon>
        <taxon>Thiocystis</taxon>
    </lineage>
</organism>
<name>I3YE44_THIV6</name>
<dbReference type="InterPro" id="IPR029016">
    <property type="entry name" value="GAF-like_dom_sf"/>
</dbReference>
<evidence type="ECO:0000256" key="4">
    <source>
        <dbReference type="ARBA" id="ARBA00022741"/>
    </source>
</evidence>
<evidence type="ECO:0000256" key="6">
    <source>
        <dbReference type="ARBA" id="ARBA00023012"/>
    </source>
</evidence>
<dbReference type="EMBL" id="CP003154">
    <property type="protein sequence ID" value="AFL75262.1"/>
    <property type="molecule type" value="Genomic_DNA"/>
</dbReference>
<dbReference type="PROSITE" id="PS50045">
    <property type="entry name" value="SIGMA54_INTERACT_4"/>
    <property type="match status" value="1"/>
</dbReference>
<dbReference type="Proteomes" id="UP000006062">
    <property type="component" value="Chromosome"/>
</dbReference>
<dbReference type="Gene3D" id="1.10.8.60">
    <property type="match status" value="1"/>
</dbReference>
<dbReference type="Gene3D" id="1.10.10.60">
    <property type="entry name" value="Homeodomain-like"/>
    <property type="match status" value="1"/>
</dbReference>
<dbReference type="SMART" id="SM00382">
    <property type="entry name" value="AAA"/>
    <property type="match status" value="1"/>
</dbReference>
<keyword evidence="8 12" id="KW-0238">DNA-binding</keyword>
<evidence type="ECO:0000259" key="13">
    <source>
        <dbReference type="PROSITE" id="PS50045"/>
    </source>
</evidence>
<dbReference type="eggNOG" id="COG3604">
    <property type="taxonomic scope" value="Bacteria"/>
</dbReference>
<dbReference type="InterPro" id="IPR002078">
    <property type="entry name" value="Sigma_54_int"/>
</dbReference>
<keyword evidence="9 12" id="KW-0010">Activator</keyword>
<evidence type="ECO:0000256" key="11">
    <source>
        <dbReference type="ARBA" id="ARBA00023231"/>
    </source>
</evidence>
<dbReference type="FunFam" id="3.40.50.300:FF:000006">
    <property type="entry name" value="DNA-binding transcriptional regulator NtrC"/>
    <property type="match status" value="1"/>
</dbReference>
<evidence type="ECO:0000256" key="12">
    <source>
        <dbReference type="RuleBase" id="RU368029"/>
    </source>
</evidence>
<evidence type="ECO:0000256" key="3">
    <source>
        <dbReference type="ARBA" id="ARBA00015308"/>
    </source>
</evidence>
<evidence type="ECO:0000256" key="8">
    <source>
        <dbReference type="ARBA" id="ARBA00023125"/>
    </source>
</evidence>
<gene>
    <name evidence="14" type="ordered locus">Thivi_3392</name>
</gene>
<dbReference type="PROSITE" id="PS00688">
    <property type="entry name" value="SIGMA54_INTERACT_3"/>
    <property type="match status" value="1"/>
</dbReference>
<dbReference type="Pfam" id="PF01590">
    <property type="entry name" value="GAF"/>
    <property type="match status" value="1"/>
</dbReference>
<dbReference type="GO" id="GO:0043565">
    <property type="term" value="F:sequence-specific DNA binding"/>
    <property type="evidence" value="ECO:0007669"/>
    <property type="project" value="InterPro"/>
</dbReference>
<dbReference type="SMART" id="SM00065">
    <property type="entry name" value="GAF"/>
    <property type="match status" value="1"/>
</dbReference>
<dbReference type="GO" id="GO:0003700">
    <property type="term" value="F:DNA-binding transcription factor activity"/>
    <property type="evidence" value="ECO:0007669"/>
    <property type="project" value="UniProtKB-UniRule"/>
</dbReference>
<dbReference type="AlphaFoldDB" id="I3YE44"/>
<dbReference type="PRINTS" id="PR01590">
    <property type="entry name" value="HTHFIS"/>
</dbReference>
<evidence type="ECO:0000256" key="1">
    <source>
        <dbReference type="ARBA" id="ARBA00002167"/>
    </source>
</evidence>
<evidence type="ECO:0000256" key="2">
    <source>
        <dbReference type="ARBA" id="ARBA00011135"/>
    </source>
</evidence>
<keyword evidence="6 12" id="KW-0902">Two-component regulatory system</keyword>
<dbReference type="Pfam" id="PF25601">
    <property type="entry name" value="AAA_lid_14"/>
    <property type="match status" value="1"/>
</dbReference>
<keyword evidence="7 12" id="KW-0805">Transcription regulation</keyword>
<dbReference type="InterPro" id="IPR003018">
    <property type="entry name" value="GAF"/>
</dbReference>